<gene>
    <name evidence="2" type="ORF">JMJ35_006791</name>
</gene>
<dbReference type="InterPro" id="IPR010730">
    <property type="entry name" value="HET"/>
</dbReference>
<evidence type="ECO:0000313" key="3">
    <source>
        <dbReference type="Proteomes" id="UP001166286"/>
    </source>
</evidence>
<dbReference type="Proteomes" id="UP001166286">
    <property type="component" value="Unassembled WGS sequence"/>
</dbReference>
<organism evidence="2 3">
    <name type="scientific">Cladonia borealis</name>
    <dbReference type="NCBI Taxonomy" id="184061"/>
    <lineage>
        <taxon>Eukaryota</taxon>
        <taxon>Fungi</taxon>
        <taxon>Dikarya</taxon>
        <taxon>Ascomycota</taxon>
        <taxon>Pezizomycotina</taxon>
        <taxon>Lecanoromycetes</taxon>
        <taxon>OSLEUM clade</taxon>
        <taxon>Lecanoromycetidae</taxon>
        <taxon>Lecanorales</taxon>
        <taxon>Lecanorineae</taxon>
        <taxon>Cladoniaceae</taxon>
        <taxon>Cladonia</taxon>
    </lineage>
</organism>
<keyword evidence="3" id="KW-1185">Reference proteome</keyword>
<dbReference type="AlphaFoldDB" id="A0AA39V3U0"/>
<sequence>MPARAPYKYSPLKGQQIRLLTLLPGKLNSPIHVRLHTTILSKDDVSAYEALSYTWGSADGPIDLFVDISRRSDQSLPMTQNLECALQHLRYIDKPRILWIDAICVNQQDLSERSKQVARMADIYSLAKEVLVWLGPEADNSTSALETLRNMGNLVEIDFAANTLSPSSNARYRDEIDLSNPTHKLICTAERFMPIHLLFGRPWFERLWIQQEFRLATSAIIVCGFQTLPWPVFARESAALWGRPIDDKEFGNHAESFKERRSHINSLCTGHLYSDFEDLLTMTKKCKCTDPRDRVYALLSLSDSNYGIVPNYEKSVIEGYKDMFIASEEAATGPEPQAPGSVRDVGTSRRASVMGARLVAREEVLAAQEPSRVWSYWLLEC</sequence>
<evidence type="ECO:0000313" key="2">
    <source>
        <dbReference type="EMBL" id="KAK0510359.1"/>
    </source>
</evidence>
<dbReference type="InterPro" id="IPR052895">
    <property type="entry name" value="HetReg/Transcr_Mod"/>
</dbReference>
<protein>
    <recommendedName>
        <fullName evidence="1">Heterokaryon incompatibility domain-containing protein</fullName>
    </recommendedName>
</protein>
<name>A0AA39V3U0_9LECA</name>
<dbReference type="PANTHER" id="PTHR24148:SF82">
    <property type="entry name" value="HETEROKARYON INCOMPATIBILITY DOMAIN-CONTAINING PROTEIN"/>
    <property type="match status" value="1"/>
</dbReference>
<comment type="caution">
    <text evidence="2">The sequence shown here is derived from an EMBL/GenBank/DDBJ whole genome shotgun (WGS) entry which is preliminary data.</text>
</comment>
<reference evidence="2" key="1">
    <citation type="submission" date="2023-03" db="EMBL/GenBank/DDBJ databases">
        <title>Complete genome of Cladonia borealis.</title>
        <authorList>
            <person name="Park H."/>
        </authorList>
    </citation>
    <scope>NUCLEOTIDE SEQUENCE</scope>
    <source>
        <strain evidence="2">ANT050790</strain>
    </source>
</reference>
<evidence type="ECO:0000259" key="1">
    <source>
        <dbReference type="Pfam" id="PF06985"/>
    </source>
</evidence>
<proteinExistence type="predicted"/>
<dbReference type="PANTHER" id="PTHR24148">
    <property type="entry name" value="ANKYRIN REPEAT DOMAIN-CONTAINING PROTEIN 39 HOMOLOG-RELATED"/>
    <property type="match status" value="1"/>
</dbReference>
<dbReference type="Pfam" id="PF06985">
    <property type="entry name" value="HET"/>
    <property type="match status" value="1"/>
</dbReference>
<dbReference type="EMBL" id="JAFEKC020000015">
    <property type="protein sequence ID" value="KAK0510359.1"/>
    <property type="molecule type" value="Genomic_DNA"/>
</dbReference>
<accession>A0AA39V3U0</accession>
<feature type="domain" description="Heterokaryon incompatibility" evidence="1">
    <location>
        <begin position="48"/>
        <end position="212"/>
    </location>
</feature>